<evidence type="ECO:0000313" key="1">
    <source>
        <dbReference type="EMBL" id="MQA21912.1"/>
    </source>
</evidence>
<keyword evidence="2" id="KW-1185">Reference proteome</keyword>
<sequence length="132" mass="14281">MDPITLLVAALAKNPDTVASTAKTLTTPGTVDVVKMKTSLVDLSRGILACYHKTAKFRQTDVLTTPWERQGQYGADRSAVIKISFTGMTGASYEMLVAVMAKENSVRSAVIAENSVVPYNKRCVLEEWVSPG</sequence>
<accession>A0A843SFH3</accession>
<dbReference type="RefSeq" id="WP_152807402.1">
    <property type="nucleotide sequence ID" value="NZ_WHUF01000005.1"/>
</dbReference>
<reference evidence="1 2" key="1">
    <citation type="submission" date="2019-10" db="EMBL/GenBank/DDBJ databases">
        <title>Two novel species isolated from a subtropical stream in China.</title>
        <authorList>
            <person name="Lu H."/>
        </authorList>
    </citation>
    <scope>NUCLEOTIDE SEQUENCE [LARGE SCALE GENOMIC DNA]</scope>
    <source>
        <strain evidence="1 2">FT103W</strain>
    </source>
</reference>
<protein>
    <submittedName>
        <fullName evidence="1">Uncharacterized protein</fullName>
    </submittedName>
</protein>
<comment type="caution">
    <text evidence="1">The sequence shown here is derived from an EMBL/GenBank/DDBJ whole genome shotgun (WGS) entry which is preliminary data.</text>
</comment>
<gene>
    <name evidence="1" type="ORF">GEV01_20580</name>
</gene>
<organism evidence="1 2">
    <name type="scientific">Rugamonas rivuli</name>
    <dbReference type="NCBI Taxonomy" id="2743358"/>
    <lineage>
        <taxon>Bacteria</taxon>
        <taxon>Pseudomonadati</taxon>
        <taxon>Pseudomonadota</taxon>
        <taxon>Betaproteobacteria</taxon>
        <taxon>Burkholderiales</taxon>
        <taxon>Oxalobacteraceae</taxon>
        <taxon>Telluria group</taxon>
        <taxon>Rugamonas</taxon>
    </lineage>
</organism>
<dbReference type="EMBL" id="WHUF01000005">
    <property type="protein sequence ID" value="MQA21912.1"/>
    <property type="molecule type" value="Genomic_DNA"/>
</dbReference>
<proteinExistence type="predicted"/>
<dbReference type="AlphaFoldDB" id="A0A843SFH3"/>
<name>A0A843SFH3_9BURK</name>
<dbReference type="Proteomes" id="UP000444318">
    <property type="component" value="Unassembled WGS sequence"/>
</dbReference>
<evidence type="ECO:0000313" key="2">
    <source>
        <dbReference type="Proteomes" id="UP000444318"/>
    </source>
</evidence>